<dbReference type="NCBIfam" id="NF033634">
    <property type="entry name" value="SLATT_1"/>
    <property type="match status" value="1"/>
</dbReference>
<feature type="transmembrane region" description="Helical" evidence="1">
    <location>
        <begin position="33"/>
        <end position="53"/>
    </location>
</feature>
<keyword evidence="1" id="KW-0812">Transmembrane</keyword>
<evidence type="ECO:0000313" key="2">
    <source>
        <dbReference type="EMBL" id="MBO3273382.1"/>
    </source>
</evidence>
<dbReference type="InterPro" id="IPR025325">
    <property type="entry name" value="DUF4231"/>
</dbReference>
<organism evidence="2 3">
    <name type="scientific">Hymenobacter defluvii</name>
    <dbReference type="NCBI Taxonomy" id="2054411"/>
    <lineage>
        <taxon>Bacteria</taxon>
        <taxon>Pseudomonadati</taxon>
        <taxon>Bacteroidota</taxon>
        <taxon>Cytophagia</taxon>
        <taxon>Cytophagales</taxon>
        <taxon>Hymenobacteraceae</taxon>
        <taxon>Hymenobacter</taxon>
    </lineage>
</organism>
<dbReference type="Pfam" id="PF14015">
    <property type="entry name" value="DUF4231"/>
    <property type="match status" value="1"/>
</dbReference>
<dbReference type="Proteomes" id="UP000670527">
    <property type="component" value="Unassembled WGS sequence"/>
</dbReference>
<proteinExistence type="predicted"/>
<evidence type="ECO:0000256" key="1">
    <source>
        <dbReference type="SAM" id="Phobius"/>
    </source>
</evidence>
<gene>
    <name evidence="2" type="ORF">J4D97_22220</name>
</gene>
<keyword evidence="1" id="KW-1133">Transmembrane helix</keyword>
<evidence type="ECO:0000313" key="3">
    <source>
        <dbReference type="Proteomes" id="UP000670527"/>
    </source>
</evidence>
<dbReference type="EMBL" id="JAGETX010000036">
    <property type="protein sequence ID" value="MBO3273382.1"/>
    <property type="molecule type" value="Genomic_DNA"/>
</dbReference>
<keyword evidence="1" id="KW-0472">Membrane</keyword>
<protein>
    <submittedName>
        <fullName evidence="2">DUF4231 domain-containing protein</fullName>
    </submittedName>
</protein>
<reference evidence="2 3" key="1">
    <citation type="submission" date="2021-03" db="EMBL/GenBank/DDBJ databases">
        <authorList>
            <person name="Kim M.K."/>
        </authorList>
    </citation>
    <scope>NUCLEOTIDE SEQUENCE [LARGE SCALE GENOMIC DNA]</scope>
    <source>
        <strain evidence="2 3">BT507</strain>
    </source>
</reference>
<dbReference type="RefSeq" id="WP_208309513.1">
    <property type="nucleotide sequence ID" value="NZ_JAGETX010000036.1"/>
</dbReference>
<accession>A0ABS3TIC2</accession>
<name>A0ABS3TIC2_9BACT</name>
<feature type="transmembrane region" description="Helical" evidence="1">
    <location>
        <begin position="59"/>
        <end position="80"/>
    </location>
</feature>
<sequence>MESTLKAFENPKSFAYHKKIHFLTKANRNKREALFCLWASIVLSLSVPLFITLGTNEMWSKIIPSILTVLSAIMSSWLQLRKPQKLWSMYRDGQRLIENEMVKHEFSIGEYNAVTNPDGLLAERVAAISLDVHKEWTSVVPAPESLPSLEK</sequence>
<comment type="caution">
    <text evidence="2">The sequence shown here is derived from an EMBL/GenBank/DDBJ whole genome shotgun (WGS) entry which is preliminary data.</text>
</comment>
<keyword evidence="3" id="KW-1185">Reference proteome</keyword>